<sequence length="286" mass="31927">MASIFTPLHFLQSFINRLLPFTTPGTPLLQDIAHTLFLCTVLYFGPSIQQYVQHRFVAQDDPTSTQHPLNDLPPNQHAEIPDRNDFQAVPGQPPINDHNAEAEEPNSSDDDLDDDLLDAPPQPPYPADHPLPPNAAAPNANPANGGAPHPNNNTTATNRNVGAKKARSLARREQRRAYHEFQRSRGEAQRAAERADAEERETAVYEEKRRRAVAEMAIEERRRGEVVTMITGMGYVVRVKEEDMREVYRRALEEVGGEEGRGKIGYDELGGILEQVIKTNATTVVQ</sequence>
<feature type="region of interest" description="Disordered" evidence="1">
    <location>
        <begin position="61"/>
        <end position="201"/>
    </location>
</feature>
<proteinExistence type="predicted"/>
<evidence type="ECO:0000313" key="3">
    <source>
        <dbReference type="Proteomes" id="UP000800092"/>
    </source>
</evidence>
<organism evidence="2 3">
    <name type="scientific">Viridothelium virens</name>
    <name type="common">Speckled blister lichen</name>
    <name type="synonym">Trypethelium virens</name>
    <dbReference type="NCBI Taxonomy" id="1048519"/>
    <lineage>
        <taxon>Eukaryota</taxon>
        <taxon>Fungi</taxon>
        <taxon>Dikarya</taxon>
        <taxon>Ascomycota</taxon>
        <taxon>Pezizomycotina</taxon>
        <taxon>Dothideomycetes</taxon>
        <taxon>Dothideomycetes incertae sedis</taxon>
        <taxon>Trypetheliales</taxon>
        <taxon>Trypetheliaceae</taxon>
        <taxon>Viridothelium</taxon>
    </lineage>
</organism>
<dbReference type="EMBL" id="ML991820">
    <property type="protein sequence ID" value="KAF2231977.1"/>
    <property type="molecule type" value="Genomic_DNA"/>
</dbReference>
<accession>A0A6A6H281</accession>
<dbReference type="AlphaFoldDB" id="A0A6A6H281"/>
<feature type="compositionally biased region" description="Pro residues" evidence="1">
    <location>
        <begin position="120"/>
        <end position="135"/>
    </location>
</feature>
<dbReference type="Proteomes" id="UP000800092">
    <property type="component" value="Unassembled WGS sequence"/>
</dbReference>
<gene>
    <name evidence="2" type="ORF">EV356DRAFT_271616</name>
</gene>
<feature type="compositionally biased region" description="Acidic residues" evidence="1">
    <location>
        <begin position="102"/>
        <end position="117"/>
    </location>
</feature>
<feature type="compositionally biased region" description="Basic and acidic residues" evidence="1">
    <location>
        <begin position="170"/>
        <end position="201"/>
    </location>
</feature>
<evidence type="ECO:0000256" key="1">
    <source>
        <dbReference type="SAM" id="MobiDB-lite"/>
    </source>
</evidence>
<dbReference type="OrthoDB" id="5397628at2759"/>
<name>A0A6A6H281_VIRVR</name>
<protein>
    <submittedName>
        <fullName evidence="2">Uncharacterized protein</fullName>
    </submittedName>
</protein>
<feature type="compositionally biased region" description="Low complexity" evidence="1">
    <location>
        <begin position="136"/>
        <end position="160"/>
    </location>
</feature>
<keyword evidence="3" id="KW-1185">Reference proteome</keyword>
<reference evidence="2" key="1">
    <citation type="journal article" date="2020" name="Stud. Mycol.">
        <title>101 Dothideomycetes genomes: a test case for predicting lifestyles and emergence of pathogens.</title>
        <authorList>
            <person name="Haridas S."/>
            <person name="Albert R."/>
            <person name="Binder M."/>
            <person name="Bloem J."/>
            <person name="Labutti K."/>
            <person name="Salamov A."/>
            <person name="Andreopoulos B."/>
            <person name="Baker S."/>
            <person name="Barry K."/>
            <person name="Bills G."/>
            <person name="Bluhm B."/>
            <person name="Cannon C."/>
            <person name="Castanera R."/>
            <person name="Culley D."/>
            <person name="Daum C."/>
            <person name="Ezra D."/>
            <person name="Gonzalez J."/>
            <person name="Henrissat B."/>
            <person name="Kuo A."/>
            <person name="Liang C."/>
            <person name="Lipzen A."/>
            <person name="Lutzoni F."/>
            <person name="Magnuson J."/>
            <person name="Mondo S."/>
            <person name="Nolan M."/>
            <person name="Ohm R."/>
            <person name="Pangilinan J."/>
            <person name="Park H.-J."/>
            <person name="Ramirez L."/>
            <person name="Alfaro M."/>
            <person name="Sun H."/>
            <person name="Tritt A."/>
            <person name="Yoshinaga Y."/>
            <person name="Zwiers L.-H."/>
            <person name="Turgeon B."/>
            <person name="Goodwin S."/>
            <person name="Spatafora J."/>
            <person name="Crous P."/>
            <person name="Grigoriev I."/>
        </authorList>
    </citation>
    <scope>NUCLEOTIDE SEQUENCE</scope>
    <source>
        <strain evidence="2">Tuck. ex Michener</strain>
    </source>
</reference>
<evidence type="ECO:0000313" key="2">
    <source>
        <dbReference type="EMBL" id="KAF2231977.1"/>
    </source>
</evidence>